<feature type="region of interest" description="Disordered" evidence="1">
    <location>
        <begin position="232"/>
        <end position="267"/>
    </location>
</feature>
<evidence type="ECO:0008006" key="4">
    <source>
        <dbReference type="Google" id="ProtNLM"/>
    </source>
</evidence>
<feature type="region of interest" description="Disordered" evidence="1">
    <location>
        <begin position="160"/>
        <end position="190"/>
    </location>
</feature>
<accession>A0ABQ5BN65</accession>
<organism evidence="2 3">
    <name type="scientific">Tanacetum coccineum</name>
    <dbReference type="NCBI Taxonomy" id="301880"/>
    <lineage>
        <taxon>Eukaryota</taxon>
        <taxon>Viridiplantae</taxon>
        <taxon>Streptophyta</taxon>
        <taxon>Embryophyta</taxon>
        <taxon>Tracheophyta</taxon>
        <taxon>Spermatophyta</taxon>
        <taxon>Magnoliopsida</taxon>
        <taxon>eudicotyledons</taxon>
        <taxon>Gunneridae</taxon>
        <taxon>Pentapetalae</taxon>
        <taxon>asterids</taxon>
        <taxon>campanulids</taxon>
        <taxon>Asterales</taxon>
        <taxon>Asteraceae</taxon>
        <taxon>Asteroideae</taxon>
        <taxon>Anthemideae</taxon>
        <taxon>Anthemidinae</taxon>
        <taxon>Tanacetum</taxon>
    </lineage>
</organism>
<evidence type="ECO:0000313" key="2">
    <source>
        <dbReference type="EMBL" id="GJT15679.1"/>
    </source>
</evidence>
<proteinExistence type="predicted"/>
<protein>
    <recommendedName>
        <fullName evidence="4">DUF4283 domain-containing protein</fullName>
    </recommendedName>
</protein>
<name>A0ABQ5BN65_9ASTR</name>
<dbReference type="Proteomes" id="UP001151760">
    <property type="component" value="Unassembled WGS sequence"/>
</dbReference>
<evidence type="ECO:0000256" key="1">
    <source>
        <dbReference type="SAM" id="MobiDB-lite"/>
    </source>
</evidence>
<dbReference type="EMBL" id="BQNB010013416">
    <property type="protein sequence ID" value="GJT15679.1"/>
    <property type="molecule type" value="Genomic_DNA"/>
</dbReference>
<reference evidence="2" key="1">
    <citation type="journal article" date="2022" name="Int. J. Mol. Sci.">
        <title>Draft Genome of Tanacetum Coccineum: Genomic Comparison of Closely Related Tanacetum-Family Plants.</title>
        <authorList>
            <person name="Yamashiro T."/>
            <person name="Shiraishi A."/>
            <person name="Nakayama K."/>
            <person name="Satake H."/>
        </authorList>
    </citation>
    <scope>NUCLEOTIDE SEQUENCE</scope>
</reference>
<evidence type="ECO:0000313" key="3">
    <source>
        <dbReference type="Proteomes" id="UP001151760"/>
    </source>
</evidence>
<gene>
    <name evidence="2" type="ORF">Tco_0874385</name>
</gene>
<sequence length="323" mass="36376">MIQRMSRSLYIRCASTTPIYSPGSSSTPIYSPGASRNAECSNGKHLLDKITVLITHWPLKTVYIIFLFHKVVTFDERVTWIDIEGIPLKVWSKNTFSRITSKWGELLDFDEQEDGYLHSKRVCIKTTLVENIYESFKVIIQGKTFWIRAKEVSGWMPDFEEDIDQDSKSDDELSNEGSFDENGGLRITPNVEGESDLEEVAETIFEKEQASVEVKEETDVDAQKNASKVLDMEGDNSGHKVQDVEQESVTKNNSPLNSYKNDTERSTCSGHFKKCDIPRSGGSILQLMEELIKVGQTMGYNMEGCITNIGDIINSQGANDGNR</sequence>
<keyword evidence="3" id="KW-1185">Reference proteome</keyword>
<feature type="compositionally biased region" description="Polar residues" evidence="1">
    <location>
        <begin position="247"/>
        <end position="260"/>
    </location>
</feature>
<comment type="caution">
    <text evidence="2">The sequence shown here is derived from an EMBL/GenBank/DDBJ whole genome shotgun (WGS) entry which is preliminary data.</text>
</comment>
<reference evidence="2" key="2">
    <citation type="submission" date="2022-01" db="EMBL/GenBank/DDBJ databases">
        <authorList>
            <person name="Yamashiro T."/>
            <person name="Shiraishi A."/>
            <person name="Satake H."/>
            <person name="Nakayama K."/>
        </authorList>
    </citation>
    <scope>NUCLEOTIDE SEQUENCE</scope>
</reference>